<feature type="non-terminal residue" evidence="4">
    <location>
        <position position="59"/>
    </location>
</feature>
<dbReference type="InterPro" id="IPR050595">
    <property type="entry name" value="Bact_response_regulator"/>
</dbReference>
<keyword evidence="1 2" id="KW-0597">Phosphoprotein</keyword>
<organism evidence="4 5">
    <name type="scientific">Paenibacillus sepulcri</name>
    <dbReference type="NCBI Taxonomy" id="359917"/>
    <lineage>
        <taxon>Bacteria</taxon>
        <taxon>Bacillati</taxon>
        <taxon>Bacillota</taxon>
        <taxon>Bacilli</taxon>
        <taxon>Bacillales</taxon>
        <taxon>Paenibacillaceae</taxon>
        <taxon>Paenibacillus</taxon>
    </lineage>
</organism>
<dbReference type="InterPro" id="IPR011006">
    <property type="entry name" value="CheY-like_superfamily"/>
</dbReference>
<name>A0ABS7CIL4_9BACL</name>
<dbReference type="Pfam" id="PF00072">
    <property type="entry name" value="Response_reg"/>
    <property type="match status" value="1"/>
</dbReference>
<dbReference type="PROSITE" id="PS50110">
    <property type="entry name" value="RESPONSE_REGULATORY"/>
    <property type="match status" value="1"/>
</dbReference>
<dbReference type="InterPro" id="IPR001789">
    <property type="entry name" value="Sig_transdc_resp-reg_receiver"/>
</dbReference>
<evidence type="ECO:0000256" key="2">
    <source>
        <dbReference type="PROSITE-ProRule" id="PRU00169"/>
    </source>
</evidence>
<feature type="domain" description="Response regulatory" evidence="3">
    <location>
        <begin position="3"/>
        <end position="59"/>
    </location>
</feature>
<sequence>MTKLLIVDDDPHIRELVCLFLGREGFETIEATDGVEALALVEKERIDMAIIDVMMPNMD</sequence>
<dbReference type="Gene3D" id="3.40.50.2300">
    <property type="match status" value="1"/>
</dbReference>
<reference evidence="4 5" key="1">
    <citation type="submission" date="2021-07" db="EMBL/GenBank/DDBJ databases">
        <title>Paenibacillus radiodurans sp. nov., isolated from the southeastern edge of Tengger Desert.</title>
        <authorList>
            <person name="Zhang G."/>
        </authorList>
    </citation>
    <scope>NUCLEOTIDE SEQUENCE [LARGE SCALE GENOMIC DNA]</scope>
    <source>
        <strain evidence="4 5">CCM 7311</strain>
    </source>
</reference>
<evidence type="ECO:0000313" key="5">
    <source>
        <dbReference type="Proteomes" id="UP001519887"/>
    </source>
</evidence>
<gene>
    <name evidence="4" type="ORF">K0U00_42615</name>
</gene>
<accession>A0ABS7CIL4</accession>
<dbReference type="PANTHER" id="PTHR44591:SF3">
    <property type="entry name" value="RESPONSE REGULATORY DOMAIN-CONTAINING PROTEIN"/>
    <property type="match status" value="1"/>
</dbReference>
<evidence type="ECO:0000313" key="4">
    <source>
        <dbReference type="EMBL" id="MBW7460780.1"/>
    </source>
</evidence>
<keyword evidence="5" id="KW-1185">Reference proteome</keyword>
<protein>
    <submittedName>
        <fullName evidence="4">Response regulator</fullName>
    </submittedName>
</protein>
<dbReference type="Proteomes" id="UP001519887">
    <property type="component" value="Unassembled WGS sequence"/>
</dbReference>
<proteinExistence type="predicted"/>
<dbReference type="PANTHER" id="PTHR44591">
    <property type="entry name" value="STRESS RESPONSE REGULATOR PROTEIN 1"/>
    <property type="match status" value="1"/>
</dbReference>
<comment type="caution">
    <text evidence="4">The sequence shown here is derived from an EMBL/GenBank/DDBJ whole genome shotgun (WGS) entry which is preliminary data.</text>
</comment>
<evidence type="ECO:0000259" key="3">
    <source>
        <dbReference type="PROSITE" id="PS50110"/>
    </source>
</evidence>
<dbReference type="EMBL" id="JAHZIK010002456">
    <property type="protein sequence ID" value="MBW7460780.1"/>
    <property type="molecule type" value="Genomic_DNA"/>
</dbReference>
<dbReference type="SUPFAM" id="SSF52172">
    <property type="entry name" value="CheY-like"/>
    <property type="match status" value="1"/>
</dbReference>
<feature type="modified residue" description="4-aspartylphosphate" evidence="2">
    <location>
        <position position="52"/>
    </location>
</feature>
<evidence type="ECO:0000256" key="1">
    <source>
        <dbReference type="ARBA" id="ARBA00022553"/>
    </source>
</evidence>